<proteinExistence type="predicted"/>
<feature type="transmembrane region" description="Helical" evidence="2">
    <location>
        <begin position="77"/>
        <end position="99"/>
    </location>
</feature>
<protein>
    <submittedName>
        <fullName evidence="3">Uncharacterized protein</fullName>
    </submittedName>
</protein>
<evidence type="ECO:0000256" key="1">
    <source>
        <dbReference type="SAM" id="MobiDB-lite"/>
    </source>
</evidence>
<feature type="region of interest" description="Disordered" evidence="1">
    <location>
        <begin position="1"/>
        <end position="26"/>
    </location>
</feature>
<keyword evidence="4" id="KW-1185">Reference proteome</keyword>
<name>A0A919DPK6_9ACTN</name>
<gene>
    <name evidence="3" type="ORF">GCM10017771_86350</name>
</gene>
<reference evidence="3" key="1">
    <citation type="journal article" date="2014" name="Int. J. Syst. Evol. Microbiol.">
        <title>Complete genome sequence of Corynebacterium casei LMG S-19264T (=DSM 44701T), isolated from a smear-ripened cheese.</title>
        <authorList>
            <consortium name="US DOE Joint Genome Institute (JGI-PGF)"/>
            <person name="Walter F."/>
            <person name="Albersmeier A."/>
            <person name="Kalinowski J."/>
            <person name="Ruckert C."/>
        </authorList>
    </citation>
    <scope>NUCLEOTIDE SEQUENCE</scope>
    <source>
        <strain evidence="3">CGMCC 4.7403</strain>
    </source>
</reference>
<evidence type="ECO:0000313" key="4">
    <source>
        <dbReference type="Proteomes" id="UP000603227"/>
    </source>
</evidence>
<keyword evidence="2" id="KW-1133">Transmembrane helix</keyword>
<reference evidence="3" key="2">
    <citation type="submission" date="2020-09" db="EMBL/GenBank/DDBJ databases">
        <authorList>
            <person name="Sun Q."/>
            <person name="Zhou Y."/>
        </authorList>
    </citation>
    <scope>NUCLEOTIDE SEQUENCE</scope>
    <source>
        <strain evidence="3">CGMCC 4.7403</strain>
    </source>
</reference>
<keyword evidence="2" id="KW-0812">Transmembrane</keyword>
<organism evidence="3 4">
    <name type="scientific">Streptomyces capitiformicae</name>
    <dbReference type="NCBI Taxonomy" id="2014920"/>
    <lineage>
        <taxon>Bacteria</taxon>
        <taxon>Bacillati</taxon>
        <taxon>Actinomycetota</taxon>
        <taxon>Actinomycetes</taxon>
        <taxon>Kitasatosporales</taxon>
        <taxon>Streptomycetaceae</taxon>
        <taxon>Streptomyces</taxon>
    </lineage>
</organism>
<keyword evidence="2" id="KW-0472">Membrane</keyword>
<accession>A0A919DPK6</accession>
<sequence length="105" mass="11157">MLFHVSSRVANGGGDPTLTSRSAARRTVRRGSRRMGCVKGVRASVWKPLRAVESGRGSRFPVAVRSSYGFPNLIQELAMADVAFVVATIAVFALVALIAKGVAKL</sequence>
<comment type="caution">
    <text evidence="3">The sequence shown here is derived from an EMBL/GenBank/DDBJ whole genome shotgun (WGS) entry which is preliminary data.</text>
</comment>
<evidence type="ECO:0000313" key="3">
    <source>
        <dbReference type="EMBL" id="GHE63033.1"/>
    </source>
</evidence>
<evidence type="ECO:0000256" key="2">
    <source>
        <dbReference type="SAM" id="Phobius"/>
    </source>
</evidence>
<dbReference type="EMBL" id="BNAT01000056">
    <property type="protein sequence ID" value="GHE63033.1"/>
    <property type="molecule type" value="Genomic_DNA"/>
</dbReference>
<dbReference type="AlphaFoldDB" id="A0A919DPK6"/>
<dbReference type="Proteomes" id="UP000603227">
    <property type="component" value="Unassembled WGS sequence"/>
</dbReference>